<feature type="transmembrane region" description="Helical" evidence="2">
    <location>
        <begin position="99"/>
        <end position="126"/>
    </location>
</feature>
<evidence type="ECO:0000313" key="3">
    <source>
        <dbReference type="EMBL" id="ADE77297.1"/>
    </source>
</evidence>
<feature type="transmembrane region" description="Helical" evidence="2">
    <location>
        <begin position="190"/>
        <end position="209"/>
    </location>
</feature>
<keyword evidence="2" id="KW-0812">Transmembrane</keyword>
<dbReference type="PROSITE" id="PS51257">
    <property type="entry name" value="PROKAR_LIPOPROTEIN"/>
    <property type="match status" value="1"/>
</dbReference>
<keyword evidence="2" id="KW-1133">Transmembrane helix</keyword>
<accession>D5ACM8</accession>
<dbReference type="EMBL" id="BT124015">
    <property type="protein sequence ID" value="ADE77297.1"/>
    <property type="molecule type" value="mRNA"/>
</dbReference>
<proteinExistence type="evidence at transcript level"/>
<feature type="transmembrane region" description="Helical" evidence="2">
    <location>
        <begin position="25"/>
        <end position="47"/>
    </location>
</feature>
<dbReference type="OMA" id="WLNCMNV"/>
<evidence type="ECO:0000256" key="2">
    <source>
        <dbReference type="SAM" id="Phobius"/>
    </source>
</evidence>
<feature type="transmembrane region" description="Helical" evidence="2">
    <location>
        <begin position="138"/>
        <end position="157"/>
    </location>
</feature>
<feature type="transmembrane region" description="Helical" evidence="2">
    <location>
        <begin position="59"/>
        <end position="79"/>
    </location>
</feature>
<sequence>MEDRRLEAHIADRPEFDPPGQVWDFLVTGIIGFACIPFISGNVVLLCNRKYRPIKSKNVNLTVLSSLGGLIWVGSTIVVNGHWRRDRNSIWASCSLWTFWLQTCFGFCLWLNCMNVHLLVLYYIFILKKAAGGMKSNMIRLAGLLLPIIVFCICASAKHVSRIIRNGGVICVFQFLLYLVTTQTQAKDQVVGRSFLSLSISSAVFYYFWARNGGVIYNVIFHKEEYAQKFIADLQRCPSERDSREIFPSSFRDLETELKEAREVINRYHNQIEQLEEEVCTMEQKVSDLQQQVELNCSQAIKESEMSKYLN</sequence>
<keyword evidence="1" id="KW-0175">Coiled coil</keyword>
<evidence type="ECO:0000256" key="1">
    <source>
        <dbReference type="SAM" id="Coils"/>
    </source>
</evidence>
<feature type="coiled-coil region" evidence="1">
    <location>
        <begin position="251"/>
        <end position="292"/>
    </location>
</feature>
<dbReference type="AlphaFoldDB" id="D5ACM8"/>
<keyword evidence="2" id="KW-0472">Membrane</keyword>
<protein>
    <submittedName>
        <fullName evidence="3">Uncharacterized protein</fullName>
    </submittedName>
</protein>
<organism evidence="3">
    <name type="scientific">Picea sitchensis</name>
    <name type="common">Sitka spruce</name>
    <name type="synonym">Pinus sitchensis</name>
    <dbReference type="NCBI Taxonomy" id="3332"/>
    <lineage>
        <taxon>Eukaryota</taxon>
        <taxon>Viridiplantae</taxon>
        <taxon>Streptophyta</taxon>
        <taxon>Embryophyta</taxon>
        <taxon>Tracheophyta</taxon>
        <taxon>Spermatophyta</taxon>
        <taxon>Pinopsida</taxon>
        <taxon>Pinidae</taxon>
        <taxon>Conifers I</taxon>
        <taxon>Pinales</taxon>
        <taxon>Pinaceae</taxon>
        <taxon>Picea</taxon>
    </lineage>
</organism>
<name>D5ACM8_PICSI</name>
<reference evidence="3" key="1">
    <citation type="submission" date="2010-04" db="EMBL/GenBank/DDBJ databases">
        <authorList>
            <person name="Reid K.E."/>
            <person name="Liao N."/>
            <person name="Chan S."/>
            <person name="Docking R."/>
            <person name="Taylor G."/>
            <person name="Moore R."/>
            <person name="Mayo M."/>
            <person name="Munro S."/>
            <person name="King J."/>
            <person name="Yanchuk A."/>
            <person name="Holt R."/>
            <person name="Jones S."/>
            <person name="Marra M."/>
            <person name="Ritland C.E."/>
            <person name="Ritland K."/>
            <person name="Bohlmann J."/>
        </authorList>
    </citation>
    <scope>NUCLEOTIDE SEQUENCE</scope>
    <source>
        <tissue evidence="3">Bud</tissue>
    </source>
</reference>
<feature type="transmembrane region" description="Helical" evidence="2">
    <location>
        <begin position="163"/>
        <end position="181"/>
    </location>
</feature>